<evidence type="ECO:0000313" key="8">
    <source>
        <dbReference type="Proteomes" id="UP001301769"/>
    </source>
</evidence>
<dbReference type="GO" id="GO:0006298">
    <property type="term" value="P:mismatch repair"/>
    <property type="evidence" value="ECO:0007669"/>
    <property type="project" value="InterPro"/>
</dbReference>
<dbReference type="SUPFAM" id="SSF52540">
    <property type="entry name" value="P-loop containing nucleoside triphosphate hydrolases"/>
    <property type="match status" value="1"/>
</dbReference>
<keyword evidence="4" id="KW-0238">DNA-binding</keyword>
<gene>
    <name evidence="7" type="ORF">QBC37DRAFT_374666</name>
</gene>
<keyword evidence="8" id="KW-1185">Reference proteome</keyword>
<feature type="region of interest" description="Disordered" evidence="5">
    <location>
        <begin position="83"/>
        <end position="115"/>
    </location>
</feature>
<evidence type="ECO:0000256" key="4">
    <source>
        <dbReference type="ARBA" id="ARBA00023125"/>
    </source>
</evidence>
<dbReference type="SMART" id="SM00534">
    <property type="entry name" value="MUTSac"/>
    <property type="match status" value="1"/>
</dbReference>
<comment type="caution">
    <text evidence="7">The sequence shown here is derived from an EMBL/GenBank/DDBJ whole genome shotgun (WGS) entry which is preliminary data.</text>
</comment>
<keyword evidence="2" id="KW-0547">Nucleotide-binding</keyword>
<dbReference type="AlphaFoldDB" id="A0AAN6Y611"/>
<reference evidence="7" key="2">
    <citation type="submission" date="2023-05" db="EMBL/GenBank/DDBJ databases">
        <authorList>
            <consortium name="Lawrence Berkeley National Laboratory"/>
            <person name="Steindorff A."/>
            <person name="Hensen N."/>
            <person name="Bonometti L."/>
            <person name="Westerberg I."/>
            <person name="Brannstrom I.O."/>
            <person name="Guillou S."/>
            <person name="Cros-Aarteil S."/>
            <person name="Calhoun S."/>
            <person name="Haridas S."/>
            <person name="Kuo A."/>
            <person name="Mondo S."/>
            <person name="Pangilinan J."/>
            <person name="Riley R."/>
            <person name="Labutti K."/>
            <person name="Andreopoulos B."/>
            <person name="Lipzen A."/>
            <person name="Chen C."/>
            <person name="Yanf M."/>
            <person name="Daum C."/>
            <person name="Ng V."/>
            <person name="Clum A."/>
            <person name="Ohm R."/>
            <person name="Martin F."/>
            <person name="Silar P."/>
            <person name="Natvig D."/>
            <person name="Lalanne C."/>
            <person name="Gautier V."/>
            <person name="Ament-Velasquez S.L."/>
            <person name="Kruys A."/>
            <person name="Hutchinson M.I."/>
            <person name="Powell A.J."/>
            <person name="Barry K."/>
            <person name="Miller A.N."/>
            <person name="Grigoriev I.V."/>
            <person name="Debuchy R."/>
            <person name="Gladieux P."/>
            <person name="Thoren M.H."/>
            <person name="Johannesson H."/>
        </authorList>
    </citation>
    <scope>NUCLEOTIDE SEQUENCE</scope>
    <source>
        <strain evidence="7">PSN293</strain>
    </source>
</reference>
<reference evidence="7" key="1">
    <citation type="journal article" date="2023" name="Mol. Phylogenet. Evol.">
        <title>Genome-scale phylogeny and comparative genomics of the fungal order Sordariales.</title>
        <authorList>
            <person name="Hensen N."/>
            <person name="Bonometti L."/>
            <person name="Westerberg I."/>
            <person name="Brannstrom I.O."/>
            <person name="Guillou S."/>
            <person name="Cros-Aarteil S."/>
            <person name="Calhoun S."/>
            <person name="Haridas S."/>
            <person name="Kuo A."/>
            <person name="Mondo S."/>
            <person name="Pangilinan J."/>
            <person name="Riley R."/>
            <person name="LaButti K."/>
            <person name="Andreopoulos B."/>
            <person name="Lipzen A."/>
            <person name="Chen C."/>
            <person name="Yan M."/>
            <person name="Daum C."/>
            <person name="Ng V."/>
            <person name="Clum A."/>
            <person name="Steindorff A."/>
            <person name="Ohm R.A."/>
            <person name="Martin F."/>
            <person name="Silar P."/>
            <person name="Natvig D.O."/>
            <person name="Lalanne C."/>
            <person name="Gautier V."/>
            <person name="Ament-Velasquez S.L."/>
            <person name="Kruys A."/>
            <person name="Hutchinson M.I."/>
            <person name="Powell A.J."/>
            <person name="Barry K."/>
            <person name="Miller A.N."/>
            <person name="Grigoriev I.V."/>
            <person name="Debuchy R."/>
            <person name="Gladieux P."/>
            <person name="Hiltunen Thoren M."/>
            <person name="Johannesson H."/>
        </authorList>
    </citation>
    <scope>NUCLEOTIDE SEQUENCE</scope>
    <source>
        <strain evidence="7">PSN293</strain>
    </source>
</reference>
<keyword evidence="3" id="KW-0067">ATP-binding</keyword>
<dbReference type="Pfam" id="PF00488">
    <property type="entry name" value="MutS_V"/>
    <property type="match status" value="1"/>
</dbReference>
<dbReference type="GO" id="GO:0030983">
    <property type="term" value="F:mismatched DNA binding"/>
    <property type="evidence" value="ECO:0007669"/>
    <property type="project" value="InterPro"/>
</dbReference>
<protein>
    <submittedName>
        <fullName evidence="7">MSH5 protein</fullName>
    </submittedName>
</protein>
<dbReference type="PANTHER" id="PTHR11361:SF20">
    <property type="entry name" value="MUTS PROTEIN HOMOLOG 5"/>
    <property type="match status" value="1"/>
</dbReference>
<dbReference type="EMBL" id="MU858120">
    <property type="protein sequence ID" value="KAK4212833.1"/>
    <property type="molecule type" value="Genomic_DNA"/>
</dbReference>
<evidence type="ECO:0000313" key="7">
    <source>
        <dbReference type="EMBL" id="KAK4212833.1"/>
    </source>
</evidence>
<dbReference type="GO" id="GO:0051026">
    <property type="term" value="P:chiasma assembly"/>
    <property type="evidence" value="ECO:0007669"/>
    <property type="project" value="TreeGrafter"/>
</dbReference>
<feature type="compositionally biased region" description="Acidic residues" evidence="5">
    <location>
        <begin position="896"/>
        <end position="919"/>
    </location>
</feature>
<accession>A0AAN6Y611</accession>
<evidence type="ECO:0000256" key="1">
    <source>
        <dbReference type="ARBA" id="ARBA00006271"/>
    </source>
</evidence>
<dbReference type="GO" id="GO:0140664">
    <property type="term" value="F:ATP-dependent DNA damage sensor activity"/>
    <property type="evidence" value="ECO:0007669"/>
    <property type="project" value="InterPro"/>
</dbReference>
<dbReference type="PANTHER" id="PTHR11361">
    <property type="entry name" value="DNA MISMATCH REPAIR PROTEIN MUTS FAMILY MEMBER"/>
    <property type="match status" value="1"/>
</dbReference>
<dbReference type="Proteomes" id="UP001301769">
    <property type="component" value="Unassembled WGS sequence"/>
</dbReference>
<dbReference type="GO" id="GO:0005634">
    <property type="term" value="C:nucleus"/>
    <property type="evidence" value="ECO:0007669"/>
    <property type="project" value="TreeGrafter"/>
</dbReference>
<dbReference type="GO" id="GO:0005524">
    <property type="term" value="F:ATP binding"/>
    <property type="evidence" value="ECO:0007669"/>
    <property type="project" value="UniProtKB-KW"/>
</dbReference>
<dbReference type="SUPFAM" id="SSF48334">
    <property type="entry name" value="DNA repair protein MutS, domain III"/>
    <property type="match status" value="1"/>
</dbReference>
<evidence type="ECO:0000256" key="3">
    <source>
        <dbReference type="ARBA" id="ARBA00022840"/>
    </source>
</evidence>
<proteinExistence type="inferred from homology"/>
<evidence type="ECO:0000259" key="6">
    <source>
        <dbReference type="SMART" id="SM00534"/>
    </source>
</evidence>
<organism evidence="7 8">
    <name type="scientific">Rhypophila decipiens</name>
    <dbReference type="NCBI Taxonomy" id="261697"/>
    <lineage>
        <taxon>Eukaryota</taxon>
        <taxon>Fungi</taxon>
        <taxon>Dikarya</taxon>
        <taxon>Ascomycota</taxon>
        <taxon>Pezizomycotina</taxon>
        <taxon>Sordariomycetes</taxon>
        <taxon>Sordariomycetidae</taxon>
        <taxon>Sordariales</taxon>
        <taxon>Naviculisporaceae</taxon>
        <taxon>Rhypophila</taxon>
    </lineage>
</organism>
<name>A0AAN6Y611_9PEZI</name>
<dbReference type="Gene3D" id="3.40.50.300">
    <property type="entry name" value="P-loop containing nucleotide triphosphate hydrolases"/>
    <property type="match status" value="1"/>
</dbReference>
<evidence type="ECO:0000256" key="5">
    <source>
        <dbReference type="SAM" id="MobiDB-lite"/>
    </source>
</evidence>
<dbReference type="InterPro" id="IPR000432">
    <property type="entry name" value="DNA_mismatch_repair_MutS_C"/>
</dbReference>
<feature type="region of interest" description="Disordered" evidence="5">
    <location>
        <begin position="894"/>
        <end position="919"/>
    </location>
</feature>
<sequence length="919" mass="102925">MVWGHEASGPYLTFSSSPAAPALFTKGTKKLSTSRQRQWPGLYANKHKTSEHSYPINQANKHLVELVQSQKFDYSGVFGTRNLSPRYQKSRSTPDHLGSKSHNTQAPSPASSTVRTRLEVLEENKSDVLNEVIMALDMRKDGRIGCAYYVAMEETLFIEEDTPLGGLEVASTLIMRVQPTTIMIPNRAPQDLVLLLEKDAEGLNDQGGSYILRHLTAAEFDYDGAKESLVRVDLGYDVPDPIKITTEDPGDDMVDCLGSSLHNKLMRLGETINLSSYASIGCAGAVLSDLDRRRAVQDSDFYAEPGTSFQIKELAMNTPMSILQISADALVSLQIVRSELRPDYQVSNPSESKTKHVLSLADYFRLLLLILHPGNKDMMGNIQMLLRKIGNIKTPLTHIRKIVDRIRGQLSIRIENYKKVLQFSMICTQLKEAFLPLSHGSGPEVFSRIYNTVDSDRLLAVGERILQTFDFQLSKENGRTEILPGASEELDRYKERYTSIYDTLPRVREAIVSNAPGWASRHIRDCIMFPGQGFLIEVTLDEKTGEGVYRGEKCMGGPWEMIFVKDDAVYYKNQLMRQLDDEWGDPAADVADEELHVASKLFGELDSLFALALAAENKEEAKGPSFLVLTGPNNSGKSIYMKQIALIVYLAHIGSYVPASRATIGITDRILTRIATRETMMADESAFCIDLKQAAFTVNFATRRSLILTDEFGKRTTWHAGAGILAGYVAYFFGLGEYRPKMLIGTHFHELHDYGVLPPGNGLEYAHLDVRLDPEAEELDDQITYLYKLVPGPGGESLGILCAELMGVEGEVLERAEYFLKLLKSNFDIVEVLRKRGEDEVEEQEKLRKAENVYQRFMTMSVPGPGAPAEELERVGEMLRQCLDFEKEAQVAEEVGVAEEELEREEVREEVDDVGMEDW</sequence>
<dbReference type="InterPro" id="IPR045076">
    <property type="entry name" value="MutS"/>
</dbReference>
<dbReference type="InterPro" id="IPR036187">
    <property type="entry name" value="DNA_mismatch_repair_MutS_sf"/>
</dbReference>
<dbReference type="InterPro" id="IPR027417">
    <property type="entry name" value="P-loop_NTPase"/>
</dbReference>
<evidence type="ECO:0000256" key="2">
    <source>
        <dbReference type="ARBA" id="ARBA00022741"/>
    </source>
</evidence>
<feature type="compositionally biased region" description="Polar residues" evidence="5">
    <location>
        <begin position="100"/>
        <end position="115"/>
    </location>
</feature>
<comment type="similarity">
    <text evidence="1">Belongs to the DNA mismatch repair MutS family.</text>
</comment>
<feature type="domain" description="DNA mismatch repair proteins mutS family" evidence="6">
    <location>
        <begin position="624"/>
        <end position="821"/>
    </location>
</feature>